<evidence type="ECO:0000256" key="1">
    <source>
        <dbReference type="ARBA" id="ARBA00004906"/>
    </source>
</evidence>
<accession>A0ABT5XDN0</accession>
<sequence>MVEKRGKADMICRLLPALILTAAISIAGALAATVTVGGEGCDYASVQKAVEEANPGDTITVLSGTYKGNVLVDKSIVIRGRDTGSGKPVIEGTGAGSTMTVSADRVTLEGLVVKNGGFGKAGIEVISNKNFIRNNVISDNRWYGIYLSNSGENVISGNSVTKNKYGIWIPAGSDGNRISENDLSKNANANAVDAGVNRWEKNGYDDLGEAETSYRISGGSNVDPAPRAVRPEPAEETKTSTITVKITIPRPIIGS</sequence>
<dbReference type="NCBIfam" id="TIGR03804">
    <property type="entry name" value="para_beta_helix"/>
    <property type="match status" value="2"/>
</dbReference>
<dbReference type="InterPro" id="IPR012334">
    <property type="entry name" value="Pectin_lyas_fold"/>
</dbReference>
<evidence type="ECO:0000259" key="5">
    <source>
        <dbReference type="Pfam" id="PF05048"/>
    </source>
</evidence>
<gene>
    <name evidence="6" type="ORF">P0O24_04120</name>
</gene>
<dbReference type="InterPro" id="IPR007742">
    <property type="entry name" value="NosD_dom"/>
</dbReference>
<dbReference type="Pfam" id="PF05048">
    <property type="entry name" value="NosD"/>
    <property type="match status" value="1"/>
</dbReference>
<protein>
    <submittedName>
        <fullName evidence="6">NosD domain-containing protein</fullName>
    </submittedName>
</protein>
<dbReference type="InterPro" id="IPR051550">
    <property type="entry name" value="SCF-Subunits/Alg-Epimerases"/>
</dbReference>
<dbReference type="InterPro" id="IPR006626">
    <property type="entry name" value="PbH1"/>
</dbReference>
<keyword evidence="7" id="KW-1185">Reference proteome</keyword>
<comment type="caution">
    <text evidence="6">The sequence shown here is derived from an EMBL/GenBank/DDBJ whole genome shotgun (WGS) entry which is preliminary data.</text>
</comment>
<feature type="compositionally biased region" description="Basic and acidic residues" evidence="4">
    <location>
        <begin position="229"/>
        <end position="238"/>
    </location>
</feature>
<dbReference type="PANTHER" id="PTHR22990">
    <property type="entry name" value="F-BOX ONLY PROTEIN"/>
    <property type="match status" value="1"/>
</dbReference>
<dbReference type="InterPro" id="IPR011050">
    <property type="entry name" value="Pectin_lyase_fold/virulence"/>
</dbReference>
<feature type="domain" description="Periplasmic copper-binding protein NosD beta helix" evidence="5">
    <location>
        <begin position="89"/>
        <end position="203"/>
    </location>
</feature>
<evidence type="ECO:0000256" key="3">
    <source>
        <dbReference type="ARBA" id="ARBA00022786"/>
    </source>
</evidence>
<dbReference type="Proteomes" id="UP001215956">
    <property type="component" value="Unassembled WGS sequence"/>
</dbReference>
<evidence type="ECO:0000256" key="4">
    <source>
        <dbReference type="SAM" id="MobiDB-lite"/>
    </source>
</evidence>
<evidence type="ECO:0000313" key="6">
    <source>
        <dbReference type="EMBL" id="MDF0592765.1"/>
    </source>
</evidence>
<dbReference type="RefSeq" id="WP_316968472.1">
    <property type="nucleotide sequence ID" value="NZ_JARFPL010000009.1"/>
</dbReference>
<keyword evidence="3" id="KW-0833">Ubl conjugation pathway</keyword>
<dbReference type="EMBL" id="JARFPL010000009">
    <property type="protein sequence ID" value="MDF0592765.1"/>
    <property type="molecule type" value="Genomic_DNA"/>
</dbReference>
<keyword evidence="2" id="KW-0677">Repeat</keyword>
<feature type="region of interest" description="Disordered" evidence="4">
    <location>
        <begin position="215"/>
        <end position="239"/>
    </location>
</feature>
<proteinExistence type="predicted"/>
<name>A0ABT5XDN0_9EURY</name>
<organism evidence="6 7">
    <name type="scientific">Candidatus Methanocrinis alkalitolerans</name>
    <dbReference type="NCBI Taxonomy" id="3033395"/>
    <lineage>
        <taxon>Archaea</taxon>
        <taxon>Methanobacteriati</taxon>
        <taxon>Methanobacteriota</taxon>
        <taxon>Stenosarchaea group</taxon>
        <taxon>Methanomicrobia</taxon>
        <taxon>Methanotrichales</taxon>
        <taxon>Methanotrichaceae</taxon>
        <taxon>Methanocrinis</taxon>
    </lineage>
</organism>
<dbReference type="InterPro" id="IPR022441">
    <property type="entry name" value="Para_beta_helix_rpt-2"/>
</dbReference>
<evidence type="ECO:0000313" key="7">
    <source>
        <dbReference type="Proteomes" id="UP001215956"/>
    </source>
</evidence>
<dbReference type="SMART" id="SM00710">
    <property type="entry name" value="PbH1"/>
    <property type="match status" value="3"/>
</dbReference>
<dbReference type="PANTHER" id="PTHR22990:SF15">
    <property type="entry name" value="F-BOX ONLY PROTEIN 10"/>
    <property type="match status" value="1"/>
</dbReference>
<evidence type="ECO:0000256" key="2">
    <source>
        <dbReference type="ARBA" id="ARBA00022737"/>
    </source>
</evidence>
<reference evidence="6 7" key="1">
    <citation type="submission" date="2023-03" db="EMBL/GenBank/DDBJ databases">
        <title>Whole genome sequencing of Methanotrichaceae archaeon M04Ac.</title>
        <authorList>
            <person name="Khomyakova M.A."/>
            <person name="Merkel A.Y."/>
            <person name="Slobodkin A.I."/>
        </authorList>
    </citation>
    <scope>NUCLEOTIDE SEQUENCE [LARGE SCALE GENOMIC DNA]</scope>
    <source>
        <strain evidence="6 7">M04Ac</strain>
    </source>
</reference>
<dbReference type="Gene3D" id="2.160.20.10">
    <property type="entry name" value="Single-stranded right-handed beta-helix, Pectin lyase-like"/>
    <property type="match status" value="1"/>
</dbReference>
<dbReference type="SUPFAM" id="SSF51126">
    <property type="entry name" value="Pectin lyase-like"/>
    <property type="match status" value="1"/>
</dbReference>
<comment type="pathway">
    <text evidence="1">Protein modification; protein ubiquitination.</text>
</comment>